<dbReference type="InterPro" id="IPR021903">
    <property type="entry name" value="DUF3515"/>
</dbReference>
<feature type="signal peptide" evidence="1">
    <location>
        <begin position="1"/>
        <end position="19"/>
    </location>
</feature>
<sequence length="168" mass="17125">MISSARPAVLLLAAALAAACTSSDDSGTGPVALPAPDPAGASAAHCRALAERLPRTIGVADDTLARRATKPESAYTAAWGSPAVGLRCGTRRPEVLTPGTEHYNPGADAAEVDGVDWLLEDTPEGYRFTTVGRETFVEVSVPDDYAPELGVVAGGISAAVRAAVPSEL</sequence>
<organism evidence="2 3">
    <name type="scientific">Streptomyces polyrhachis</name>
    <dbReference type="NCBI Taxonomy" id="1282885"/>
    <lineage>
        <taxon>Bacteria</taxon>
        <taxon>Bacillati</taxon>
        <taxon>Actinomycetota</taxon>
        <taxon>Actinomycetes</taxon>
        <taxon>Kitasatosporales</taxon>
        <taxon>Streptomycetaceae</taxon>
        <taxon>Streptomyces</taxon>
    </lineage>
</organism>
<feature type="chain" id="PRO_5047382964" evidence="1">
    <location>
        <begin position="20"/>
        <end position="168"/>
    </location>
</feature>
<dbReference type="Pfam" id="PF12028">
    <property type="entry name" value="DUF3515"/>
    <property type="match status" value="1"/>
</dbReference>
<proteinExistence type="predicted"/>
<name>A0ABW2GN35_9ACTN</name>
<accession>A0ABW2GN35</accession>
<evidence type="ECO:0000313" key="3">
    <source>
        <dbReference type="Proteomes" id="UP001596413"/>
    </source>
</evidence>
<dbReference type="Proteomes" id="UP001596413">
    <property type="component" value="Unassembled WGS sequence"/>
</dbReference>
<evidence type="ECO:0000313" key="2">
    <source>
        <dbReference type="EMBL" id="MFC7220923.1"/>
    </source>
</evidence>
<dbReference type="RefSeq" id="WP_386417931.1">
    <property type="nucleotide sequence ID" value="NZ_JBHSZO010000045.1"/>
</dbReference>
<protein>
    <submittedName>
        <fullName evidence="2">DUF3515 domain-containing protein</fullName>
    </submittedName>
</protein>
<dbReference type="PROSITE" id="PS51257">
    <property type="entry name" value="PROKAR_LIPOPROTEIN"/>
    <property type="match status" value="1"/>
</dbReference>
<reference evidence="3" key="1">
    <citation type="journal article" date="2019" name="Int. J. Syst. Evol. Microbiol.">
        <title>The Global Catalogue of Microorganisms (GCM) 10K type strain sequencing project: providing services to taxonomists for standard genome sequencing and annotation.</title>
        <authorList>
            <consortium name="The Broad Institute Genomics Platform"/>
            <consortium name="The Broad Institute Genome Sequencing Center for Infectious Disease"/>
            <person name="Wu L."/>
            <person name="Ma J."/>
        </authorList>
    </citation>
    <scope>NUCLEOTIDE SEQUENCE [LARGE SCALE GENOMIC DNA]</scope>
    <source>
        <strain evidence="3">CGMCC 1.13681</strain>
    </source>
</reference>
<dbReference type="EMBL" id="JBHSZO010000045">
    <property type="protein sequence ID" value="MFC7220923.1"/>
    <property type="molecule type" value="Genomic_DNA"/>
</dbReference>
<comment type="caution">
    <text evidence="2">The sequence shown here is derived from an EMBL/GenBank/DDBJ whole genome shotgun (WGS) entry which is preliminary data.</text>
</comment>
<keyword evidence="3" id="KW-1185">Reference proteome</keyword>
<evidence type="ECO:0000256" key="1">
    <source>
        <dbReference type="SAM" id="SignalP"/>
    </source>
</evidence>
<keyword evidence="1" id="KW-0732">Signal</keyword>
<gene>
    <name evidence="2" type="ORF">ACFQLX_22600</name>
</gene>